<sequence>MPIDPSIPLQVQQSSPFASMNQATQALSSLAQMKNIQQQGQMFQAETQNLNNQAQTTTQENNEWQSYANLLKNDPQHQIHDPSTGLLDPNKAQSWMQNNMPLTGAKFGDDLINHVNTVNTWRSNVAATSDADRARIASTVGSFIGPNGLTGTPQQIGTALNTLRGQLASDGGQATMGMVMQGLRNTQGDPQTMYNVLSEVSRMATPASTQAAARQGATSFVNNGAQTLPVASTGDFGQQPGSVTGPGINNQVGPEGRQTIGQNPLTGGQTVVNKDESGNITGVTNAPTQGVYMPQPGDKEALPVLQAERDAARQQFSGAGLQHTNNQIVLDNIDNIGATGPAGQAFRNIASAFGFNAGDAKDSATAYDMVGKGLERSALQAAQSMGPQTNAGLDAQIKANGSLSYTPTAIKQITRLNDAIVSGTQSYQPGLERAISANPSAGVFAKRQFDEAWGANFDPRIYEMYNAAKAGDTTTVNSIVSGLGGKDSTQFKSLMKKAANLQQLSNTGGIQ</sequence>
<dbReference type="Proteomes" id="UP000533533">
    <property type="component" value="Unassembled WGS sequence"/>
</dbReference>
<gene>
    <name evidence="1" type="ORF">FHX59_002819</name>
</gene>
<comment type="caution">
    <text evidence="1">The sequence shown here is derived from an EMBL/GenBank/DDBJ whole genome shotgun (WGS) entry which is preliminary data.</text>
</comment>
<evidence type="ECO:0000313" key="1">
    <source>
        <dbReference type="EMBL" id="MBB2928397.1"/>
    </source>
</evidence>
<accession>A0ABR6FMP9</accession>
<dbReference type="RefSeq" id="WP_110384494.1">
    <property type="nucleotide sequence ID" value="NZ_JACHVZ010000007.1"/>
</dbReference>
<organism evidence="1 2">
    <name type="scientific">Paraburkholderia silvatlantica</name>
    <dbReference type="NCBI Taxonomy" id="321895"/>
    <lineage>
        <taxon>Bacteria</taxon>
        <taxon>Pseudomonadati</taxon>
        <taxon>Pseudomonadota</taxon>
        <taxon>Betaproteobacteria</taxon>
        <taxon>Burkholderiales</taxon>
        <taxon>Burkholderiaceae</taxon>
        <taxon>Paraburkholderia</taxon>
    </lineage>
</organism>
<protein>
    <submittedName>
        <fullName evidence="1">Uncharacterized protein</fullName>
    </submittedName>
</protein>
<dbReference type="EMBL" id="JACHVZ010000007">
    <property type="protein sequence ID" value="MBB2928397.1"/>
    <property type="molecule type" value="Genomic_DNA"/>
</dbReference>
<keyword evidence="2" id="KW-1185">Reference proteome</keyword>
<evidence type="ECO:0000313" key="2">
    <source>
        <dbReference type="Proteomes" id="UP000533533"/>
    </source>
</evidence>
<name>A0ABR6FMP9_9BURK</name>
<proteinExistence type="predicted"/>
<reference evidence="1 2" key="1">
    <citation type="submission" date="2020-08" db="EMBL/GenBank/DDBJ databases">
        <title>Genomic Encyclopedia of Type Strains, Phase IV (KMG-V): Genome sequencing to study the core and pangenomes of soil and plant-associated prokaryotes.</title>
        <authorList>
            <person name="Whitman W."/>
        </authorList>
    </citation>
    <scope>NUCLEOTIDE SEQUENCE [LARGE SCALE GENOMIC DNA]</scope>
    <source>
        <strain evidence="1 2">SRMrh-85</strain>
    </source>
</reference>